<dbReference type="Proteomes" id="UP000192639">
    <property type="component" value="Unassembled WGS sequence"/>
</dbReference>
<dbReference type="VEuPathDB" id="MicrosporidiaDB:ECANGB1_2309"/>
<evidence type="ECO:0000313" key="1">
    <source>
        <dbReference type="EMBL" id="ORD92917.1"/>
    </source>
</evidence>
<dbReference type="EMBL" id="LWDP01000371">
    <property type="protein sequence ID" value="ORD92917.1"/>
    <property type="molecule type" value="Genomic_DNA"/>
</dbReference>
<comment type="caution">
    <text evidence="1">The sequence shown here is derived from an EMBL/GenBank/DDBJ whole genome shotgun (WGS) entry which is preliminary data.</text>
</comment>
<name>A0A1Y1S3Q8_9MICR</name>
<accession>A0A1Y1S3Q8</accession>
<dbReference type="AntiFam" id="ANF00034">
    <property type="entry name" value="Antisense to 5.8S rRNA"/>
</dbReference>
<dbReference type="OrthoDB" id="2437458at2759"/>
<keyword evidence="2" id="KW-1185">Reference proteome</keyword>
<evidence type="ECO:0000313" key="2">
    <source>
        <dbReference type="Proteomes" id="UP000192639"/>
    </source>
</evidence>
<proteinExistence type="predicted"/>
<protein>
    <submittedName>
        <fullName evidence="1">Uncharacterized protein</fullName>
    </submittedName>
</protein>
<feature type="non-terminal residue" evidence="1">
    <location>
        <position position="54"/>
    </location>
</feature>
<sequence length="54" mass="6070">MCVRLVDVSGILAIHIPTRSLLRSSSTHEPSDPPLRVVIFCHYVSSITDFQDFL</sequence>
<organism evidence="1 2">
    <name type="scientific">Enterospora canceri</name>
    <dbReference type="NCBI Taxonomy" id="1081671"/>
    <lineage>
        <taxon>Eukaryota</taxon>
        <taxon>Fungi</taxon>
        <taxon>Fungi incertae sedis</taxon>
        <taxon>Microsporidia</taxon>
        <taxon>Enterocytozoonidae</taxon>
        <taxon>Enterospora</taxon>
    </lineage>
</organism>
<dbReference type="AlphaFoldDB" id="A0A1Y1S3Q8"/>
<gene>
    <name evidence="1" type="ORF">ECANGB1_2309</name>
</gene>
<reference evidence="1 2" key="1">
    <citation type="journal article" date="2017" name="Environ. Microbiol.">
        <title>Decay of the glycolytic pathway and adaptation to intranuclear parasitism within Enterocytozoonidae microsporidia.</title>
        <authorList>
            <person name="Wiredu Boakye D."/>
            <person name="Jaroenlak P."/>
            <person name="Prachumwat A."/>
            <person name="Williams T.A."/>
            <person name="Bateman K.S."/>
            <person name="Itsathitphaisarn O."/>
            <person name="Sritunyalucksana K."/>
            <person name="Paszkiewicz K.H."/>
            <person name="Moore K.A."/>
            <person name="Stentiford G.D."/>
            <person name="Williams B.A."/>
        </authorList>
    </citation>
    <scope>NUCLEOTIDE SEQUENCE [LARGE SCALE GENOMIC DNA]</scope>
    <source>
        <strain evidence="1 2">GB1</strain>
    </source>
</reference>